<feature type="transmembrane region" description="Helical" evidence="2">
    <location>
        <begin position="6"/>
        <end position="24"/>
    </location>
</feature>
<sequence>MDIENGSGIFIGFIAIILGFAVYIDKNRKKNNNNNPAHPHTNPHAKPGDDGG</sequence>
<comment type="caution">
    <text evidence="3">The sequence shown here is derived from an EMBL/GenBank/DDBJ whole genome shotgun (WGS) entry which is preliminary data.</text>
</comment>
<accession>A0ABU0AJZ0</accession>
<evidence type="ECO:0008006" key="5">
    <source>
        <dbReference type="Google" id="ProtNLM"/>
    </source>
</evidence>
<evidence type="ECO:0000256" key="2">
    <source>
        <dbReference type="SAM" id="Phobius"/>
    </source>
</evidence>
<organism evidence="3 4">
    <name type="scientific">Cytobacillus purgationiresistens</name>
    <dbReference type="NCBI Taxonomy" id="863449"/>
    <lineage>
        <taxon>Bacteria</taxon>
        <taxon>Bacillati</taxon>
        <taxon>Bacillota</taxon>
        <taxon>Bacilli</taxon>
        <taxon>Bacillales</taxon>
        <taxon>Bacillaceae</taxon>
        <taxon>Cytobacillus</taxon>
    </lineage>
</organism>
<protein>
    <recommendedName>
        <fullName evidence="5">LPXTG cell wall anchor domain-containing protein</fullName>
    </recommendedName>
</protein>
<reference evidence="3 4" key="1">
    <citation type="submission" date="2023-07" db="EMBL/GenBank/DDBJ databases">
        <title>Genomic Encyclopedia of Type Strains, Phase IV (KMG-IV): sequencing the most valuable type-strain genomes for metagenomic binning, comparative biology and taxonomic classification.</title>
        <authorList>
            <person name="Goeker M."/>
        </authorList>
    </citation>
    <scope>NUCLEOTIDE SEQUENCE [LARGE SCALE GENOMIC DNA]</scope>
    <source>
        <strain evidence="3 4">DSM 23494</strain>
    </source>
</reference>
<dbReference type="EMBL" id="JAUSUB010000016">
    <property type="protein sequence ID" value="MDQ0271587.1"/>
    <property type="molecule type" value="Genomic_DNA"/>
</dbReference>
<keyword evidence="2" id="KW-0472">Membrane</keyword>
<gene>
    <name evidence="3" type="ORF">J2S17_003475</name>
</gene>
<name>A0ABU0AJZ0_9BACI</name>
<proteinExistence type="predicted"/>
<evidence type="ECO:0000256" key="1">
    <source>
        <dbReference type="SAM" id="MobiDB-lite"/>
    </source>
</evidence>
<keyword evidence="2" id="KW-1133">Transmembrane helix</keyword>
<keyword evidence="4" id="KW-1185">Reference proteome</keyword>
<evidence type="ECO:0000313" key="3">
    <source>
        <dbReference type="EMBL" id="MDQ0271587.1"/>
    </source>
</evidence>
<dbReference type="Proteomes" id="UP001238088">
    <property type="component" value="Unassembled WGS sequence"/>
</dbReference>
<feature type="compositionally biased region" description="Low complexity" evidence="1">
    <location>
        <begin position="32"/>
        <end position="45"/>
    </location>
</feature>
<evidence type="ECO:0000313" key="4">
    <source>
        <dbReference type="Proteomes" id="UP001238088"/>
    </source>
</evidence>
<feature type="region of interest" description="Disordered" evidence="1">
    <location>
        <begin position="28"/>
        <end position="52"/>
    </location>
</feature>
<keyword evidence="2" id="KW-0812">Transmembrane</keyword>